<evidence type="ECO:0000313" key="5">
    <source>
        <dbReference type="EMBL" id="OCT12277.1"/>
    </source>
</evidence>
<sequence>MTALLEIQGLAKGFGGHGKSLSSYLFSEVSAKIMPSERIALIGASGQGKSTLLRTMAVLHTPDEGDMLFHQNSFRKMDPRLWRKQISYVAQQPVMLPGSIEDNLRTGSRLHGEPYDLQLAKRLLAAAALGEKAATHPANDLSGGEKQRVALIRSLLMRPAVLLLDEVTSSLDTISTMAIEELLLQWQEAEGTTMIWITHDLKQATRVSDRVWFMASGTLAEDRHTSEFFQQPVTDAARHFIQFREEGETS</sequence>
<dbReference type="GO" id="GO:0016887">
    <property type="term" value="F:ATP hydrolysis activity"/>
    <property type="evidence" value="ECO:0007669"/>
    <property type="project" value="InterPro"/>
</dbReference>
<dbReference type="InterPro" id="IPR027417">
    <property type="entry name" value="P-loop_NTPase"/>
</dbReference>
<dbReference type="Pfam" id="PF00005">
    <property type="entry name" value="ABC_tran"/>
    <property type="match status" value="1"/>
</dbReference>
<dbReference type="SUPFAM" id="SSF52540">
    <property type="entry name" value="P-loop containing nucleoside triphosphate hydrolases"/>
    <property type="match status" value="1"/>
</dbReference>
<dbReference type="PROSITE" id="PS50893">
    <property type="entry name" value="ABC_TRANSPORTER_2"/>
    <property type="match status" value="1"/>
</dbReference>
<keyword evidence="6" id="KW-1185">Reference proteome</keyword>
<dbReference type="OrthoDB" id="9785080at2"/>
<evidence type="ECO:0000313" key="6">
    <source>
        <dbReference type="Proteomes" id="UP000093309"/>
    </source>
</evidence>
<comment type="caution">
    <text evidence="5">The sequence shown here is derived from an EMBL/GenBank/DDBJ whole genome shotgun (WGS) entry which is preliminary data.</text>
</comment>
<dbReference type="AlphaFoldDB" id="A0A1C0ZW28"/>
<keyword evidence="3" id="KW-0067">ATP-binding</keyword>
<evidence type="ECO:0000256" key="3">
    <source>
        <dbReference type="ARBA" id="ARBA00022840"/>
    </source>
</evidence>
<reference evidence="6" key="1">
    <citation type="submission" date="2016-05" db="EMBL/GenBank/DDBJ databases">
        <title>Paenibacillus oryzae. sp. nov., isolated from the rice root.</title>
        <authorList>
            <person name="Zhang J."/>
            <person name="Zhang X."/>
        </authorList>
    </citation>
    <scope>NUCLEOTIDE SEQUENCE [LARGE SCALE GENOMIC DNA]</scope>
    <source>
        <strain evidence="6">KCTC13222</strain>
    </source>
</reference>
<dbReference type="GO" id="GO:0005524">
    <property type="term" value="F:ATP binding"/>
    <property type="evidence" value="ECO:0007669"/>
    <property type="project" value="UniProtKB-KW"/>
</dbReference>
<evidence type="ECO:0000256" key="1">
    <source>
        <dbReference type="ARBA" id="ARBA00022448"/>
    </source>
</evidence>
<dbReference type="PANTHER" id="PTHR43423:SF1">
    <property type="entry name" value="ABC TRANSPORTER I FAMILY MEMBER 17"/>
    <property type="match status" value="1"/>
</dbReference>
<dbReference type="PROSITE" id="PS00211">
    <property type="entry name" value="ABC_TRANSPORTER_1"/>
    <property type="match status" value="1"/>
</dbReference>
<protein>
    <submittedName>
        <fullName evidence="5">ABC transporter</fullName>
    </submittedName>
</protein>
<feature type="domain" description="ABC transporter" evidence="4">
    <location>
        <begin position="5"/>
        <end position="241"/>
    </location>
</feature>
<dbReference type="InterPro" id="IPR003439">
    <property type="entry name" value="ABC_transporter-like_ATP-bd"/>
</dbReference>
<gene>
    <name evidence="5" type="ORF">A8709_31070</name>
</gene>
<evidence type="ECO:0000259" key="4">
    <source>
        <dbReference type="PROSITE" id="PS50893"/>
    </source>
</evidence>
<dbReference type="Gene3D" id="3.40.50.300">
    <property type="entry name" value="P-loop containing nucleotide triphosphate hydrolases"/>
    <property type="match status" value="1"/>
</dbReference>
<dbReference type="Proteomes" id="UP000093309">
    <property type="component" value="Unassembled WGS sequence"/>
</dbReference>
<organism evidence="5 6">
    <name type="scientific">Paenibacillus pectinilyticus</name>
    <dbReference type="NCBI Taxonomy" id="512399"/>
    <lineage>
        <taxon>Bacteria</taxon>
        <taxon>Bacillati</taxon>
        <taxon>Bacillota</taxon>
        <taxon>Bacilli</taxon>
        <taxon>Bacillales</taxon>
        <taxon>Paenibacillaceae</taxon>
        <taxon>Paenibacillus</taxon>
    </lineage>
</organism>
<dbReference type="InterPro" id="IPR003593">
    <property type="entry name" value="AAA+_ATPase"/>
</dbReference>
<proteinExistence type="predicted"/>
<keyword evidence="2" id="KW-0547">Nucleotide-binding</keyword>
<dbReference type="STRING" id="512399.A8709_31070"/>
<dbReference type="EMBL" id="LYPC01000027">
    <property type="protein sequence ID" value="OCT12277.1"/>
    <property type="molecule type" value="Genomic_DNA"/>
</dbReference>
<evidence type="ECO:0000256" key="2">
    <source>
        <dbReference type="ARBA" id="ARBA00022741"/>
    </source>
</evidence>
<dbReference type="InterPro" id="IPR017871">
    <property type="entry name" value="ABC_transporter-like_CS"/>
</dbReference>
<dbReference type="PANTHER" id="PTHR43423">
    <property type="entry name" value="ABC TRANSPORTER I FAMILY MEMBER 17"/>
    <property type="match status" value="1"/>
</dbReference>
<dbReference type="RefSeq" id="WP_065856418.1">
    <property type="nucleotide sequence ID" value="NZ_LYPC01000027.1"/>
</dbReference>
<dbReference type="SMART" id="SM00382">
    <property type="entry name" value="AAA"/>
    <property type="match status" value="1"/>
</dbReference>
<accession>A0A1C0ZW28</accession>
<name>A0A1C0ZW28_9BACL</name>
<keyword evidence="1" id="KW-0813">Transport</keyword>